<gene>
    <name evidence="1" type="ORF">OMM_07089</name>
</gene>
<protein>
    <submittedName>
        <fullName evidence="1">Uncharacterized protein</fullName>
    </submittedName>
</protein>
<reference evidence="2" key="1">
    <citation type="submission" date="2012-11" db="EMBL/GenBank/DDBJ databases">
        <authorList>
            <person name="Lucero-Rivera Y.E."/>
            <person name="Tovar-Ramirez D."/>
        </authorList>
    </citation>
    <scope>NUCLEOTIDE SEQUENCE [LARGE SCALE GENOMIC DNA]</scope>
    <source>
        <strain evidence="2">Araruama</strain>
    </source>
</reference>
<dbReference type="AlphaFoldDB" id="A0A1V1PEH6"/>
<name>A0A1V1PEH6_9BACT</name>
<evidence type="ECO:0000313" key="1">
    <source>
        <dbReference type="EMBL" id="ETR73210.1"/>
    </source>
</evidence>
<dbReference type="Proteomes" id="UP000189670">
    <property type="component" value="Unassembled WGS sequence"/>
</dbReference>
<organism evidence="1 2">
    <name type="scientific">Candidatus Magnetoglobus multicellularis str. Araruama</name>
    <dbReference type="NCBI Taxonomy" id="890399"/>
    <lineage>
        <taxon>Bacteria</taxon>
        <taxon>Pseudomonadati</taxon>
        <taxon>Thermodesulfobacteriota</taxon>
        <taxon>Desulfobacteria</taxon>
        <taxon>Desulfobacterales</taxon>
        <taxon>Desulfobacteraceae</taxon>
        <taxon>Candidatus Magnetoglobus</taxon>
    </lineage>
</organism>
<sequence>MLDLWPTDIINQRLRAPITILKEQAILLQQKSNGVINAQVRRIKTQDQLSEEKGQFLYEFIVVAPVLQSYEYRLFTISHEIELYPITLETDQIIARELGNPNNDPIVVKSEPDFIEQLRKIFCSKKTKKIINAMLAQSVEIEEPCDIIQVD</sequence>
<evidence type="ECO:0000313" key="2">
    <source>
        <dbReference type="Proteomes" id="UP000189670"/>
    </source>
</evidence>
<accession>A0A1V1PEH6</accession>
<comment type="caution">
    <text evidence="1">The sequence shown here is derived from an EMBL/GenBank/DDBJ whole genome shotgun (WGS) entry which is preliminary data.</text>
</comment>
<proteinExistence type="predicted"/>
<dbReference type="EMBL" id="ATBP01000079">
    <property type="protein sequence ID" value="ETR73210.1"/>
    <property type="molecule type" value="Genomic_DNA"/>
</dbReference>